<sequence length="178" mass="19772">MSSVKVWDPFVRLFHWGLAASFAVAWITADDWDTLHHWAGYAAAALIGLRLVWGLIGPRYARFTQFIKSPAATIGYLSDIIRGRERRYIGHNPAGAAMVMVLIVAMLGCAFTGWLYTTDAFWGSDWVEETHETLANGLLILVLVHIGGVLLASLRHHENLVRAMITGKKRRALSDDIG</sequence>
<dbReference type="AlphaFoldDB" id="A0A2N3L1N8"/>
<feature type="domain" description="Cytochrome b561 bacterial/Ni-hydrogenase" evidence="7">
    <location>
        <begin position="6"/>
        <end position="167"/>
    </location>
</feature>
<dbReference type="SUPFAM" id="SSF81342">
    <property type="entry name" value="Transmembrane di-heme cytochromes"/>
    <property type="match status" value="1"/>
</dbReference>
<evidence type="ECO:0000256" key="1">
    <source>
        <dbReference type="ARBA" id="ARBA00004651"/>
    </source>
</evidence>
<dbReference type="InterPro" id="IPR011577">
    <property type="entry name" value="Cyt_b561_bac/Ni-Hgenase"/>
</dbReference>
<reference evidence="8 9" key="1">
    <citation type="submission" date="2017-09" db="EMBL/GenBank/DDBJ databases">
        <title>Biodiversity and function of Thalassospira species in the particle-attached aromatic-hydrocarbon-degrading consortia from the surface seawater of the China South Sea.</title>
        <authorList>
            <person name="Dong C."/>
            <person name="Lai Q."/>
            <person name="Shao Z."/>
        </authorList>
    </citation>
    <scope>NUCLEOTIDE SEQUENCE [LARGE SCALE GENOMIC DNA]</scope>
    <source>
        <strain evidence="8 9">139Z-12</strain>
    </source>
</reference>
<dbReference type="Gene3D" id="1.20.950.20">
    <property type="entry name" value="Transmembrane di-heme cytochromes, Chain C"/>
    <property type="match status" value="1"/>
</dbReference>
<accession>A0A2N3L1N8</accession>
<dbReference type="Pfam" id="PF01292">
    <property type="entry name" value="Ni_hydr_CYTB"/>
    <property type="match status" value="1"/>
</dbReference>
<comment type="subcellular location">
    <subcellularLocation>
        <location evidence="1">Cell membrane</location>
        <topology evidence="1">Multi-pass membrane protein</topology>
    </subcellularLocation>
</comment>
<keyword evidence="5 6" id="KW-0472">Membrane</keyword>
<evidence type="ECO:0000256" key="3">
    <source>
        <dbReference type="ARBA" id="ARBA00022692"/>
    </source>
</evidence>
<keyword evidence="4 6" id="KW-1133">Transmembrane helix</keyword>
<evidence type="ECO:0000256" key="2">
    <source>
        <dbReference type="ARBA" id="ARBA00022475"/>
    </source>
</evidence>
<dbReference type="InterPro" id="IPR016174">
    <property type="entry name" value="Di-haem_cyt_TM"/>
</dbReference>
<comment type="caution">
    <text evidence="8">The sequence shown here is derived from an EMBL/GenBank/DDBJ whole genome shotgun (WGS) entry which is preliminary data.</text>
</comment>
<keyword evidence="9" id="KW-1185">Reference proteome</keyword>
<dbReference type="PANTHER" id="PTHR30485:SF2">
    <property type="entry name" value="BLL0597 PROTEIN"/>
    <property type="match status" value="1"/>
</dbReference>
<dbReference type="Proteomes" id="UP000233332">
    <property type="component" value="Unassembled WGS sequence"/>
</dbReference>
<evidence type="ECO:0000256" key="4">
    <source>
        <dbReference type="ARBA" id="ARBA00022989"/>
    </source>
</evidence>
<dbReference type="RefSeq" id="WP_101304551.1">
    <property type="nucleotide sequence ID" value="NZ_NXGX01000009.1"/>
</dbReference>
<dbReference type="PANTHER" id="PTHR30485">
    <property type="entry name" value="NI/FE-HYDROGENASE 1 B-TYPE CYTOCHROME SUBUNIT"/>
    <property type="match status" value="1"/>
</dbReference>
<protein>
    <submittedName>
        <fullName evidence="8">Cytochrome B</fullName>
    </submittedName>
</protein>
<feature type="transmembrane region" description="Helical" evidence="6">
    <location>
        <begin position="12"/>
        <end position="29"/>
    </location>
</feature>
<evidence type="ECO:0000256" key="6">
    <source>
        <dbReference type="SAM" id="Phobius"/>
    </source>
</evidence>
<feature type="transmembrane region" description="Helical" evidence="6">
    <location>
        <begin position="94"/>
        <end position="114"/>
    </location>
</feature>
<evidence type="ECO:0000313" key="9">
    <source>
        <dbReference type="Proteomes" id="UP000233332"/>
    </source>
</evidence>
<dbReference type="GO" id="GO:0009055">
    <property type="term" value="F:electron transfer activity"/>
    <property type="evidence" value="ECO:0007669"/>
    <property type="project" value="InterPro"/>
</dbReference>
<dbReference type="GO" id="GO:0022904">
    <property type="term" value="P:respiratory electron transport chain"/>
    <property type="evidence" value="ECO:0007669"/>
    <property type="project" value="InterPro"/>
</dbReference>
<name>A0A2N3L1N8_9PROT</name>
<keyword evidence="3 6" id="KW-0812">Transmembrane</keyword>
<gene>
    <name evidence="8" type="ORF">COO92_18920</name>
</gene>
<evidence type="ECO:0000259" key="7">
    <source>
        <dbReference type="Pfam" id="PF01292"/>
    </source>
</evidence>
<proteinExistence type="predicted"/>
<organism evidence="8 9">
    <name type="scientific">Thalassospira lohafexi</name>
    <dbReference type="NCBI Taxonomy" id="744227"/>
    <lineage>
        <taxon>Bacteria</taxon>
        <taxon>Pseudomonadati</taxon>
        <taxon>Pseudomonadota</taxon>
        <taxon>Alphaproteobacteria</taxon>
        <taxon>Rhodospirillales</taxon>
        <taxon>Thalassospiraceae</taxon>
        <taxon>Thalassospira</taxon>
    </lineage>
</organism>
<evidence type="ECO:0000256" key="5">
    <source>
        <dbReference type="ARBA" id="ARBA00023136"/>
    </source>
</evidence>
<feature type="transmembrane region" description="Helical" evidence="6">
    <location>
        <begin position="134"/>
        <end position="154"/>
    </location>
</feature>
<dbReference type="GO" id="GO:0020037">
    <property type="term" value="F:heme binding"/>
    <property type="evidence" value="ECO:0007669"/>
    <property type="project" value="TreeGrafter"/>
</dbReference>
<dbReference type="EMBL" id="NXGX01000009">
    <property type="protein sequence ID" value="PKR56729.1"/>
    <property type="molecule type" value="Genomic_DNA"/>
</dbReference>
<dbReference type="GO" id="GO:0005886">
    <property type="term" value="C:plasma membrane"/>
    <property type="evidence" value="ECO:0007669"/>
    <property type="project" value="UniProtKB-SubCell"/>
</dbReference>
<evidence type="ECO:0000313" key="8">
    <source>
        <dbReference type="EMBL" id="PKR56729.1"/>
    </source>
</evidence>
<keyword evidence="2" id="KW-1003">Cell membrane</keyword>
<dbReference type="InterPro" id="IPR051542">
    <property type="entry name" value="Hydrogenase_cytochrome"/>
</dbReference>
<feature type="transmembrane region" description="Helical" evidence="6">
    <location>
        <begin position="35"/>
        <end position="56"/>
    </location>
</feature>